<reference evidence="2 3" key="1">
    <citation type="submission" date="2019-08" db="EMBL/GenBank/DDBJ databases">
        <title>Whole genome of Aphis craccivora.</title>
        <authorList>
            <person name="Voronova N.V."/>
            <person name="Shulinski R.S."/>
            <person name="Bandarenka Y.V."/>
            <person name="Zhorov D.G."/>
            <person name="Warner D."/>
        </authorList>
    </citation>
    <scope>NUCLEOTIDE SEQUENCE [LARGE SCALE GENOMIC DNA]</scope>
    <source>
        <strain evidence="2">180601</strain>
        <tissue evidence="2">Whole Body</tissue>
    </source>
</reference>
<keyword evidence="3" id="KW-1185">Reference proteome</keyword>
<evidence type="ECO:0000313" key="2">
    <source>
        <dbReference type="EMBL" id="KAF0759396.1"/>
    </source>
</evidence>
<evidence type="ECO:0000313" key="3">
    <source>
        <dbReference type="Proteomes" id="UP000478052"/>
    </source>
</evidence>
<feature type="transmembrane region" description="Helical" evidence="1">
    <location>
        <begin position="44"/>
        <end position="62"/>
    </location>
</feature>
<keyword evidence="1" id="KW-1133">Transmembrane helix</keyword>
<protein>
    <submittedName>
        <fullName evidence="2">Uncharacterized protein</fullName>
    </submittedName>
</protein>
<keyword evidence="1" id="KW-0472">Membrane</keyword>
<dbReference type="AlphaFoldDB" id="A0A6G0YP30"/>
<name>A0A6G0YP30_APHCR</name>
<accession>A0A6G0YP30</accession>
<organism evidence="2 3">
    <name type="scientific">Aphis craccivora</name>
    <name type="common">Cowpea aphid</name>
    <dbReference type="NCBI Taxonomy" id="307492"/>
    <lineage>
        <taxon>Eukaryota</taxon>
        <taxon>Metazoa</taxon>
        <taxon>Ecdysozoa</taxon>
        <taxon>Arthropoda</taxon>
        <taxon>Hexapoda</taxon>
        <taxon>Insecta</taxon>
        <taxon>Pterygota</taxon>
        <taxon>Neoptera</taxon>
        <taxon>Paraneoptera</taxon>
        <taxon>Hemiptera</taxon>
        <taxon>Sternorrhyncha</taxon>
        <taxon>Aphidomorpha</taxon>
        <taxon>Aphidoidea</taxon>
        <taxon>Aphididae</taxon>
        <taxon>Aphidini</taxon>
        <taxon>Aphis</taxon>
        <taxon>Aphis</taxon>
    </lineage>
</organism>
<evidence type="ECO:0000256" key="1">
    <source>
        <dbReference type="SAM" id="Phobius"/>
    </source>
</evidence>
<gene>
    <name evidence="2" type="ORF">FWK35_00005654</name>
</gene>
<proteinExistence type="predicted"/>
<keyword evidence="1" id="KW-0812">Transmembrane</keyword>
<dbReference type="EMBL" id="VUJU01003007">
    <property type="protein sequence ID" value="KAF0759396.1"/>
    <property type="molecule type" value="Genomic_DNA"/>
</dbReference>
<comment type="caution">
    <text evidence="2">The sequence shown here is derived from an EMBL/GenBank/DDBJ whole genome shotgun (WGS) entry which is preliminary data.</text>
</comment>
<feature type="transmembrane region" description="Helical" evidence="1">
    <location>
        <begin position="74"/>
        <end position="90"/>
    </location>
</feature>
<dbReference type="Proteomes" id="UP000478052">
    <property type="component" value="Unassembled WGS sequence"/>
</dbReference>
<sequence length="300" mass="34611">MECQINDYSSFILVGIRFRYMLQTAIACYNHLHIQYILVELVEFLYCLLLSMLQLNITLAFFPNSERSNECIDFTILCFFFFCFFLSVYTRTYRNNALISNYGGVKLVLRKSSGFPSLLDSERKISIKNYSLCCDKILQNLKNILKCNLKILTNSSKSKNLLGSSSKKKNRCVIIITLRFITKHRCFILSNLLFMSKINWTHNTRAMLTYSNFVFKNRALCSVPSICIVKIVLFNKTIILYTRATKFPSSAMFRVVTPPRGHFGFLNGGRFKGGVGEVVSFQMRTKIGIMCQIKHLSTKH</sequence>